<dbReference type="Proteomes" id="UP000000310">
    <property type="component" value="Chromosome"/>
</dbReference>
<name>F0SCW1_PSESL</name>
<dbReference type="PROSITE" id="PS51085">
    <property type="entry name" value="2FE2S_FER_2"/>
    <property type="match status" value="1"/>
</dbReference>
<evidence type="ECO:0000256" key="5">
    <source>
        <dbReference type="ARBA" id="ARBA00023014"/>
    </source>
</evidence>
<dbReference type="InterPro" id="IPR036010">
    <property type="entry name" value="2Fe-2S_ferredoxin-like_sf"/>
</dbReference>
<dbReference type="EMBL" id="CP002545">
    <property type="protein sequence ID" value="ADY50700.1"/>
    <property type="molecule type" value="Genomic_DNA"/>
</dbReference>
<protein>
    <submittedName>
        <fullName evidence="8">Ferredoxin</fullName>
    </submittedName>
</protein>
<keyword evidence="5" id="KW-0411">Iron-sulfur</keyword>
<dbReference type="STRING" id="762903.Pedsa_0114"/>
<keyword evidence="3" id="KW-0479">Metal-binding</keyword>
<dbReference type="GO" id="GO:0140647">
    <property type="term" value="P:P450-containing electron transport chain"/>
    <property type="evidence" value="ECO:0007669"/>
    <property type="project" value="InterPro"/>
</dbReference>
<evidence type="ECO:0000259" key="7">
    <source>
        <dbReference type="PROSITE" id="PS51085"/>
    </source>
</evidence>
<evidence type="ECO:0000313" key="9">
    <source>
        <dbReference type="Proteomes" id="UP000000310"/>
    </source>
</evidence>
<dbReference type="Gene3D" id="3.10.20.30">
    <property type="match status" value="1"/>
</dbReference>
<comment type="cofactor">
    <cofactor evidence="6">
        <name>[2Fe-2S] cluster</name>
        <dbReference type="ChEBI" id="CHEBI:190135"/>
    </cofactor>
</comment>
<proteinExistence type="inferred from homology"/>
<dbReference type="AlphaFoldDB" id="F0SCW1"/>
<dbReference type="HOGENOM" id="CLU_082632_5_1_10"/>
<keyword evidence="9" id="KW-1185">Reference proteome</keyword>
<dbReference type="InterPro" id="IPR012675">
    <property type="entry name" value="Beta-grasp_dom_sf"/>
</dbReference>
<gene>
    <name evidence="8" type="ordered locus">Pedsa_0114</name>
</gene>
<dbReference type="eggNOG" id="COG0633">
    <property type="taxonomic scope" value="Bacteria"/>
</dbReference>
<dbReference type="GO" id="GO:0051537">
    <property type="term" value="F:2 iron, 2 sulfur cluster binding"/>
    <property type="evidence" value="ECO:0007669"/>
    <property type="project" value="UniProtKB-KW"/>
</dbReference>
<organism evidence="8 9">
    <name type="scientific">Pseudopedobacter saltans (strain ATCC 51119 / DSM 12145 / JCM 21818 / CCUG 39354 / LMG 10337 / NBRC 100064 / NCIMB 13643)</name>
    <name type="common">Pedobacter saltans</name>
    <dbReference type="NCBI Taxonomy" id="762903"/>
    <lineage>
        <taxon>Bacteria</taxon>
        <taxon>Pseudomonadati</taxon>
        <taxon>Bacteroidota</taxon>
        <taxon>Sphingobacteriia</taxon>
        <taxon>Sphingobacteriales</taxon>
        <taxon>Sphingobacteriaceae</taxon>
        <taxon>Pseudopedobacter</taxon>
    </lineage>
</organism>
<dbReference type="SUPFAM" id="SSF54292">
    <property type="entry name" value="2Fe-2S ferredoxin-like"/>
    <property type="match status" value="1"/>
</dbReference>
<reference evidence="8 9" key="1">
    <citation type="journal article" date="2011" name="Stand. Genomic Sci.">
        <title>Complete genome sequence of the gliding, heparinolytic Pedobacter saltans type strain (113).</title>
        <authorList>
            <person name="Liolios K."/>
            <person name="Sikorski J."/>
            <person name="Lu M."/>
            <person name="Nolan M."/>
            <person name="Lapidus A."/>
            <person name="Lucas S."/>
            <person name="Hammon N."/>
            <person name="Deshpande S."/>
            <person name="Cheng J.F."/>
            <person name="Tapia R."/>
            <person name="Han C."/>
            <person name="Goodwin L."/>
            <person name="Pitluck S."/>
            <person name="Huntemann M."/>
            <person name="Ivanova N."/>
            <person name="Pagani I."/>
            <person name="Mavromatis K."/>
            <person name="Ovchinikova G."/>
            <person name="Pati A."/>
            <person name="Chen A."/>
            <person name="Palaniappan K."/>
            <person name="Land M."/>
            <person name="Hauser L."/>
            <person name="Brambilla E.M."/>
            <person name="Kotsyurbenko O."/>
            <person name="Rohde M."/>
            <person name="Tindall B.J."/>
            <person name="Abt B."/>
            <person name="Goker M."/>
            <person name="Detter J.C."/>
            <person name="Woyke T."/>
            <person name="Bristow J."/>
            <person name="Eisen J.A."/>
            <person name="Markowitz V."/>
            <person name="Hugenholtz P."/>
            <person name="Klenk H.P."/>
            <person name="Kyrpides N.C."/>
        </authorList>
    </citation>
    <scope>NUCLEOTIDE SEQUENCE [LARGE SCALE GENOMIC DNA]</scope>
    <source>
        <strain evidence="9">ATCC 51119 / DSM 12145 / JCM 21818 / LMG 10337 / NBRC 100064 / NCIMB 13643</strain>
    </source>
</reference>
<feature type="domain" description="2Fe-2S ferredoxin-type" evidence="7">
    <location>
        <begin position="1"/>
        <end position="102"/>
    </location>
</feature>
<dbReference type="KEGG" id="psn:Pedsa_0114"/>
<reference evidence="9" key="2">
    <citation type="submission" date="2011-02" db="EMBL/GenBank/DDBJ databases">
        <title>The complete genome of Pedobacter saltans DSM 12145.</title>
        <authorList>
            <consortium name="US DOE Joint Genome Institute (JGI-PGF)"/>
            <person name="Lucas S."/>
            <person name="Copeland A."/>
            <person name="Lapidus A."/>
            <person name="Bruce D."/>
            <person name="Goodwin L."/>
            <person name="Pitluck S."/>
            <person name="Kyrpides N."/>
            <person name="Mavromatis K."/>
            <person name="Pagani I."/>
            <person name="Ivanova N."/>
            <person name="Ovchinnikova G."/>
            <person name="Lu M."/>
            <person name="Detter J.C."/>
            <person name="Han C."/>
            <person name="Land M."/>
            <person name="Hauser L."/>
            <person name="Markowitz V."/>
            <person name="Cheng J.-F."/>
            <person name="Hugenholtz P."/>
            <person name="Woyke T."/>
            <person name="Wu D."/>
            <person name="Tindall B."/>
            <person name="Pomrenke H.G."/>
            <person name="Brambilla E."/>
            <person name="Klenk H.-P."/>
            <person name="Eisen J.A."/>
        </authorList>
    </citation>
    <scope>NUCLEOTIDE SEQUENCE [LARGE SCALE GENOMIC DNA]</scope>
    <source>
        <strain evidence="9">ATCC 51119 / DSM 12145 / JCM 21818 / LMG 10337 / NBRC 100064 / NCIMB 13643</strain>
    </source>
</reference>
<dbReference type="Pfam" id="PF00111">
    <property type="entry name" value="Fer2"/>
    <property type="match status" value="1"/>
</dbReference>
<evidence type="ECO:0000256" key="6">
    <source>
        <dbReference type="ARBA" id="ARBA00034078"/>
    </source>
</evidence>
<dbReference type="InterPro" id="IPR001041">
    <property type="entry name" value="2Fe-2S_ferredoxin-type"/>
</dbReference>
<dbReference type="InterPro" id="IPR001055">
    <property type="entry name" value="Adrenodoxin-like"/>
</dbReference>
<accession>F0SCW1</accession>
<dbReference type="PANTHER" id="PTHR23426:SF65">
    <property type="entry name" value="FERREDOXIN-2, MITOCHONDRIAL"/>
    <property type="match status" value="1"/>
</dbReference>
<evidence type="ECO:0000256" key="3">
    <source>
        <dbReference type="ARBA" id="ARBA00022723"/>
    </source>
</evidence>
<sequence length="102" mass="11331">MIIVIDQAERKKELEIPEGINLSLMEFLKAADYDIEASCGGIALCATCHIAVLEKEEQIPEPKEIELSMLDVLPHSETNSRLACQIRLNDIPDGMVIRIIGN</sequence>
<dbReference type="GO" id="GO:0046872">
    <property type="term" value="F:metal ion binding"/>
    <property type="evidence" value="ECO:0007669"/>
    <property type="project" value="UniProtKB-KW"/>
</dbReference>
<dbReference type="PANTHER" id="PTHR23426">
    <property type="entry name" value="FERREDOXIN/ADRENODOXIN"/>
    <property type="match status" value="1"/>
</dbReference>
<keyword evidence="2" id="KW-0001">2Fe-2S</keyword>
<comment type="similarity">
    <text evidence="1">Belongs to the adrenodoxin/putidaredoxin family.</text>
</comment>
<dbReference type="CDD" id="cd00207">
    <property type="entry name" value="fer2"/>
    <property type="match status" value="1"/>
</dbReference>
<evidence type="ECO:0000256" key="4">
    <source>
        <dbReference type="ARBA" id="ARBA00023004"/>
    </source>
</evidence>
<keyword evidence="4" id="KW-0408">Iron</keyword>
<evidence type="ECO:0000256" key="1">
    <source>
        <dbReference type="ARBA" id="ARBA00010914"/>
    </source>
</evidence>
<evidence type="ECO:0000256" key="2">
    <source>
        <dbReference type="ARBA" id="ARBA00022714"/>
    </source>
</evidence>
<dbReference type="GO" id="GO:0009055">
    <property type="term" value="F:electron transfer activity"/>
    <property type="evidence" value="ECO:0007669"/>
    <property type="project" value="TreeGrafter"/>
</dbReference>
<evidence type="ECO:0000313" key="8">
    <source>
        <dbReference type="EMBL" id="ADY50700.1"/>
    </source>
</evidence>
<dbReference type="PRINTS" id="PR00355">
    <property type="entry name" value="ADRENODOXIN"/>
</dbReference>